<evidence type="ECO:0000313" key="2">
    <source>
        <dbReference type="EMBL" id="EDT43851.1"/>
    </source>
</evidence>
<comment type="caution">
    <text evidence="2">The sequence shown here is derived from an EMBL/GenBank/DDBJ whole genome shotgun (WGS) entry which is preliminary data.</text>
</comment>
<protein>
    <submittedName>
        <fullName evidence="2">Zinc-containing alcohol dehydrogenase superfamily</fullName>
    </submittedName>
</protein>
<dbReference type="Proteomes" id="UP000004814">
    <property type="component" value="Unassembled WGS sequence"/>
</dbReference>
<evidence type="ECO:0000313" key="3">
    <source>
        <dbReference type="Proteomes" id="UP000004814"/>
    </source>
</evidence>
<dbReference type="SUPFAM" id="SSF50129">
    <property type="entry name" value="GroES-like"/>
    <property type="match status" value="1"/>
</dbReference>
<accession>B1SXU2</accession>
<sequence length="82" mass="8518">MKAAVVTGAGKRPVHMEFDAPPAMAGHRLIDVTASVLIRLAQGRAPGTPYSADRRYPFVVGVDGAGGSDQTSAARRGRDGAR</sequence>
<dbReference type="InterPro" id="IPR011032">
    <property type="entry name" value="GroES-like_sf"/>
</dbReference>
<reference evidence="2 3" key="1">
    <citation type="submission" date="2008-03" db="EMBL/GenBank/DDBJ databases">
        <title>Sequencing of the draft genome and assembly of Burkholderia ambifaria MEX-5.</title>
        <authorList>
            <consortium name="US DOE Joint Genome Institute (JGI-PGF)"/>
            <person name="Copeland A."/>
            <person name="Lucas S."/>
            <person name="Lapidus A."/>
            <person name="Glavina del Rio T."/>
            <person name="Dalin E."/>
            <person name="Tice H."/>
            <person name="Bruce D."/>
            <person name="Goodwin L."/>
            <person name="Pitluck S."/>
            <person name="Larimer F."/>
            <person name="Land M.L."/>
            <person name="Hauser L."/>
            <person name="Tiedje J."/>
            <person name="Richardson P."/>
        </authorList>
    </citation>
    <scope>NUCLEOTIDE SEQUENCE [LARGE SCALE GENOMIC DNA]</scope>
    <source>
        <strain evidence="2 3">MEX-5</strain>
    </source>
</reference>
<proteinExistence type="predicted"/>
<dbReference type="AlphaFoldDB" id="B1SXU2"/>
<gene>
    <name evidence="2" type="ORF">BamMEX5DRAFT_0358</name>
</gene>
<name>B1SXU2_9BURK</name>
<dbReference type="PATRIC" id="fig|396597.7.peg.8098"/>
<dbReference type="EMBL" id="ABLK01000006">
    <property type="protein sequence ID" value="EDT43851.1"/>
    <property type="molecule type" value="Genomic_DNA"/>
</dbReference>
<evidence type="ECO:0000256" key="1">
    <source>
        <dbReference type="SAM" id="MobiDB-lite"/>
    </source>
</evidence>
<organism evidence="2 3">
    <name type="scientific">Burkholderia ambifaria MEX-5</name>
    <dbReference type="NCBI Taxonomy" id="396597"/>
    <lineage>
        <taxon>Bacteria</taxon>
        <taxon>Pseudomonadati</taxon>
        <taxon>Pseudomonadota</taxon>
        <taxon>Betaproteobacteria</taxon>
        <taxon>Burkholderiales</taxon>
        <taxon>Burkholderiaceae</taxon>
        <taxon>Burkholderia</taxon>
        <taxon>Burkholderia cepacia complex</taxon>
    </lineage>
</organism>
<feature type="region of interest" description="Disordered" evidence="1">
    <location>
        <begin position="61"/>
        <end position="82"/>
    </location>
</feature>